<protein>
    <recommendedName>
        <fullName evidence="1">Cytochrome P450 2E1</fullName>
        <ecNumber evidence="1">1.14.13.n7</ecNumber>
        <ecNumber evidence="1">1.14.14.1</ecNumber>
    </recommendedName>
</protein>
<dbReference type="InterPro" id="IPR008070">
    <property type="entry name" value="Cyt_P450_E_grp-I_CYP2E-like"/>
</dbReference>
<dbReference type="EC" id="1.14.13.n7" evidence="1"/>
<keyword evidence="1" id="KW-0503">Monooxygenase</keyword>
<comment type="catalytic activity">
    <reaction evidence="1">
        <text>an organic molecule + reduced [NADPH--hemoprotein reductase] + O2 = an alcohol + oxidized [NADPH--hemoprotein reductase] + H2O + H(+)</text>
        <dbReference type="Rhea" id="RHEA:17149"/>
        <dbReference type="Rhea" id="RHEA-COMP:11964"/>
        <dbReference type="Rhea" id="RHEA-COMP:11965"/>
        <dbReference type="ChEBI" id="CHEBI:15377"/>
        <dbReference type="ChEBI" id="CHEBI:15378"/>
        <dbReference type="ChEBI" id="CHEBI:15379"/>
        <dbReference type="ChEBI" id="CHEBI:30879"/>
        <dbReference type="ChEBI" id="CHEBI:57618"/>
        <dbReference type="ChEBI" id="CHEBI:58210"/>
        <dbReference type="ChEBI" id="CHEBI:142491"/>
    </reaction>
    <physiologicalReaction direction="left-to-right" evidence="1">
        <dbReference type="Rhea" id="RHEA:17150"/>
    </physiologicalReaction>
</comment>
<accession>Q7M0G0</accession>
<proteinExistence type="inferred from homology"/>
<dbReference type="GO" id="GO:0005789">
    <property type="term" value="C:endoplasmic reticulum membrane"/>
    <property type="evidence" value="ECO:0007669"/>
    <property type="project" value="UniProtKB-SubCell"/>
</dbReference>
<dbReference type="GO" id="GO:0020037">
    <property type="term" value="F:heme binding"/>
    <property type="evidence" value="ECO:0007669"/>
    <property type="project" value="UniProtKB-UniRule"/>
</dbReference>
<dbReference type="EC" id="1.14.14.1" evidence="1"/>
<keyword evidence="1" id="KW-0999">Mitochondrion inner membrane</keyword>
<evidence type="ECO:0000256" key="2">
    <source>
        <dbReference type="SAM" id="Phobius"/>
    </source>
</evidence>
<dbReference type="GO" id="GO:0016712">
    <property type="term" value="F:oxidoreductase activity, acting on paired donors, with incorporation or reduction of molecular oxygen, reduced flavin or flavoprotein as one donor, and incorporation of one atom of oxygen"/>
    <property type="evidence" value="ECO:0007669"/>
    <property type="project" value="UniProtKB-EC"/>
</dbReference>
<keyword evidence="1" id="KW-0492">Microsome</keyword>
<keyword evidence="1" id="KW-0479">Metal-binding</keyword>
<keyword evidence="1" id="KW-0349">Heme</keyword>
<organism evidence="3">
    <name type="scientific">Cricetidae sp.</name>
    <name type="common">Hamster</name>
    <dbReference type="NCBI Taxonomy" id="36483"/>
    <lineage>
        <taxon>Eukaryota</taxon>
        <taxon>Metazoa</taxon>
        <taxon>Chordata</taxon>
        <taxon>Craniata</taxon>
        <taxon>Vertebrata</taxon>
        <taxon>Euteleostomi</taxon>
        <taxon>Mammalia</taxon>
        <taxon>Eutheria</taxon>
        <taxon>Euarchontoglires</taxon>
        <taxon>Glires</taxon>
        <taxon>Rodentia</taxon>
        <taxon>Myomorpha</taxon>
        <taxon>Muroidea</taxon>
        <taxon>Cricetidae</taxon>
        <taxon>Cricetinae</taxon>
    </lineage>
</organism>
<comment type="catalytic activity">
    <reaction evidence="1">
        <text>(5Z,8Z,11Z)-eicosatrienoate + reduced [NADPH--hemoprotein reductase] + O2 = 19-hydroxy-(5Z,8Z,11Z)-eicosatrienoate + oxidized [NADPH--hemoprotein reductase] + H2O + H(+)</text>
        <dbReference type="Rhea" id="RHEA:50076"/>
        <dbReference type="Rhea" id="RHEA-COMP:11964"/>
        <dbReference type="Rhea" id="RHEA-COMP:11965"/>
        <dbReference type="ChEBI" id="CHEBI:15377"/>
        <dbReference type="ChEBI" id="CHEBI:15378"/>
        <dbReference type="ChEBI" id="CHEBI:15379"/>
        <dbReference type="ChEBI" id="CHEBI:57618"/>
        <dbReference type="ChEBI" id="CHEBI:58210"/>
        <dbReference type="ChEBI" id="CHEBI:78043"/>
        <dbReference type="ChEBI" id="CHEBI:132024"/>
    </reaction>
    <physiologicalReaction direction="left-to-right" evidence="1">
        <dbReference type="Rhea" id="RHEA:50077"/>
    </physiologicalReaction>
</comment>
<evidence type="ECO:0000256" key="1">
    <source>
        <dbReference type="RuleBase" id="RU368050"/>
    </source>
</evidence>
<dbReference type="GO" id="GO:0030544">
    <property type="term" value="F:Hsp70 protein binding"/>
    <property type="evidence" value="ECO:0007669"/>
    <property type="project" value="UniProtKB-UniRule"/>
</dbReference>
<comment type="activity regulation">
    <text evidence="1">The omega-1 hydroxylase activity is stimulated by cytochrome b5.</text>
</comment>
<dbReference type="GO" id="GO:0005743">
    <property type="term" value="C:mitochondrial inner membrane"/>
    <property type="evidence" value="ECO:0007669"/>
    <property type="project" value="UniProtKB-SubCell"/>
</dbReference>
<comment type="function">
    <text evidence="1">A cytochrome P450 monooxygenase involved in the metabolism of fatty acids. Mechanistically, uses molecular oxygen inserting one oxygen atom into a substrate, and reducing the second into a water molecule, with two electrons provided by NADPH via cytochrome P450 reductase (NADPH--hemoprotein reductase). Catalyzes the hydroxylation of carbon-hydrogen bonds. Hydroxylates fatty acids specifically at the omega-1 position displaying the highest catalytic activity for saturated fatty acids. May be involved in the oxidative metabolism of xenobiotics.</text>
</comment>
<name>Q7M0G0_CRISP</name>
<feature type="transmembrane region" description="Helical" evidence="2">
    <location>
        <begin position="7"/>
        <end position="25"/>
    </location>
</feature>
<dbReference type="GO" id="GO:0005506">
    <property type="term" value="F:iron ion binding"/>
    <property type="evidence" value="ECO:0007669"/>
    <property type="project" value="UniProtKB-UniRule"/>
</dbReference>
<feature type="non-terminal residue" evidence="3">
    <location>
        <position position="34"/>
    </location>
</feature>
<sequence>AVFGVTIALLVWVATLLIVSIWKQIYSSWNLPPG</sequence>
<keyword evidence="1" id="KW-0496">Mitochondrion</keyword>
<keyword evidence="2" id="KW-1133">Transmembrane helix</keyword>
<evidence type="ECO:0000313" key="3">
    <source>
        <dbReference type="PIR" id="S27176"/>
    </source>
</evidence>
<comment type="catalytic activity">
    <reaction evidence="1">
        <text>dodecanoate + reduced [NADPH--hemoprotein reductase] + O2 = 11-hydroxydodecanoate + oxidized [NADPH--hemoprotein reductase] + H2O + H(+)</text>
        <dbReference type="Rhea" id="RHEA:39751"/>
        <dbReference type="Rhea" id="RHEA-COMP:11964"/>
        <dbReference type="Rhea" id="RHEA-COMP:11965"/>
        <dbReference type="ChEBI" id="CHEBI:15377"/>
        <dbReference type="ChEBI" id="CHEBI:15378"/>
        <dbReference type="ChEBI" id="CHEBI:15379"/>
        <dbReference type="ChEBI" id="CHEBI:18262"/>
        <dbReference type="ChEBI" id="CHEBI:57618"/>
        <dbReference type="ChEBI" id="CHEBI:58210"/>
        <dbReference type="ChEBI" id="CHEBI:76628"/>
    </reaction>
    <physiologicalReaction direction="left-to-right" evidence="1">
        <dbReference type="Rhea" id="RHEA:39752"/>
    </physiologicalReaction>
</comment>
<keyword evidence="2" id="KW-0472">Membrane</keyword>
<dbReference type="UniPathway" id="UPA00199"/>
<dbReference type="AlphaFoldDB" id="Q7M0G0"/>
<keyword evidence="1" id="KW-0408">Iron</keyword>
<keyword evidence="2" id="KW-0812">Transmembrane</keyword>
<comment type="cofactor">
    <cofactor evidence="1">
        <name>heme</name>
        <dbReference type="ChEBI" id="CHEBI:30413"/>
    </cofactor>
</comment>
<comment type="catalytic activity">
    <reaction evidence="1">
        <text>(4Z,7Z,10Z,13Z,16Z,19Z)-docosahexaenoate + reduced [NADPH--hemoprotein reductase] + O2 = 21-hydroxy-(4Z,7Z,10Z,13Z,16Z,19Z)-docosahexaenoate + oxidized [NADPH--hemoprotein reductase] + H2O + H(+)</text>
        <dbReference type="Rhea" id="RHEA:50088"/>
        <dbReference type="Rhea" id="RHEA-COMP:11964"/>
        <dbReference type="Rhea" id="RHEA-COMP:11965"/>
        <dbReference type="ChEBI" id="CHEBI:15377"/>
        <dbReference type="ChEBI" id="CHEBI:15378"/>
        <dbReference type="ChEBI" id="CHEBI:15379"/>
        <dbReference type="ChEBI" id="CHEBI:57618"/>
        <dbReference type="ChEBI" id="CHEBI:58210"/>
        <dbReference type="ChEBI" id="CHEBI:77016"/>
        <dbReference type="ChEBI" id="CHEBI:132025"/>
    </reaction>
    <physiologicalReaction direction="left-to-right" evidence="1">
        <dbReference type="Rhea" id="RHEA:50089"/>
    </physiologicalReaction>
</comment>
<dbReference type="GO" id="GO:0006631">
    <property type="term" value="P:fatty acid metabolic process"/>
    <property type="evidence" value="ECO:0007669"/>
    <property type="project" value="UniProtKB-UniPathway"/>
</dbReference>
<keyword evidence="1" id="KW-0560">Oxidoreductase</keyword>
<comment type="similarity">
    <text evidence="1">Belongs to the cytochrome P450 family.</text>
</comment>
<feature type="non-terminal residue" evidence="3">
    <location>
        <position position="1"/>
    </location>
</feature>
<comment type="subunit">
    <text evidence="1">Interacts with chaperones HSP70 and HSP90; this interaction is required for initial targeting to mitochondria.</text>
</comment>
<comment type="catalytic activity">
    <reaction evidence="1">
        <text>tetradecanoate + reduced [NADPH--hemoprotein reductase] + O2 = 13-hydroxytetradecanoate + oxidized [NADPH--hemoprotein reductase] + H2O + H(+)</text>
        <dbReference type="Rhea" id="RHEA:50096"/>
        <dbReference type="Rhea" id="RHEA-COMP:11964"/>
        <dbReference type="Rhea" id="RHEA-COMP:11965"/>
        <dbReference type="ChEBI" id="CHEBI:15377"/>
        <dbReference type="ChEBI" id="CHEBI:15378"/>
        <dbReference type="ChEBI" id="CHEBI:15379"/>
        <dbReference type="ChEBI" id="CHEBI:30807"/>
        <dbReference type="ChEBI" id="CHEBI:57618"/>
        <dbReference type="ChEBI" id="CHEBI:58210"/>
        <dbReference type="ChEBI" id="CHEBI:132031"/>
    </reaction>
    <physiologicalReaction direction="left-to-right" evidence="1">
        <dbReference type="Rhea" id="RHEA:50097"/>
    </physiologicalReaction>
</comment>
<keyword evidence="1" id="KW-0521">NADP</keyword>
<comment type="subcellular location">
    <subcellularLocation>
        <location evidence="1">Endoplasmic reticulum membrane</location>
        <topology evidence="1">Peripheral membrane protein</topology>
    </subcellularLocation>
    <subcellularLocation>
        <location evidence="1">Microsome membrane</location>
        <topology evidence="1">Peripheral membrane protein</topology>
    </subcellularLocation>
    <subcellularLocation>
        <location evidence="1">Mitochondrion inner membrane</location>
        <topology evidence="1">Peripheral membrane protein</topology>
    </subcellularLocation>
</comment>
<comment type="pathway">
    <text evidence="1">Lipid metabolism; fatty acid metabolism.</text>
</comment>
<keyword evidence="1" id="KW-0256">Endoplasmic reticulum</keyword>
<reference evidence="3" key="1">
    <citation type="journal article" date="1992" name="Biochem. J.">
        <title>Purification and characterization of an acetone-inducible cytochrome P-450 from hamster liver microsomes.</title>
        <authorList>
            <person name="Puccini P."/>
            <person name="Menicagli S."/>
            <person name="Longo V."/>
            <person name="Santucci A."/>
            <person name="Gervasi P.G."/>
        </authorList>
    </citation>
    <scope>PROTEIN SEQUENCE</scope>
</reference>
<keyword evidence="1" id="KW-0276">Fatty acid metabolism</keyword>
<dbReference type="PRINTS" id="PR01687">
    <property type="entry name" value="EP450ICYP2E"/>
</dbReference>
<dbReference type="PIR" id="S27176">
    <property type="entry name" value="S27176"/>
</dbReference>
<comment type="catalytic activity">
    <reaction evidence="1">
        <text>(5Z,8Z,11Z,14Z,17Z)-eicosapentaenoate + reduced [NADPH--hemoprotein reductase] + O2 = 19-hydroxy-(5Z,8Z,11Z,14Z,17Z)-eicosapentaenoate + oxidized [NADPH--hemoprotein reductase] + H2O + H(+)</text>
        <dbReference type="Rhea" id="RHEA:39787"/>
        <dbReference type="Rhea" id="RHEA-COMP:11964"/>
        <dbReference type="Rhea" id="RHEA-COMP:11965"/>
        <dbReference type="ChEBI" id="CHEBI:15377"/>
        <dbReference type="ChEBI" id="CHEBI:15378"/>
        <dbReference type="ChEBI" id="CHEBI:15379"/>
        <dbReference type="ChEBI" id="CHEBI:57618"/>
        <dbReference type="ChEBI" id="CHEBI:58210"/>
        <dbReference type="ChEBI" id="CHEBI:58562"/>
        <dbReference type="ChEBI" id="CHEBI:76636"/>
    </reaction>
    <physiologicalReaction direction="left-to-right" evidence="1">
        <dbReference type="Rhea" id="RHEA:39788"/>
    </physiologicalReaction>
</comment>
<keyword evidence="1" id="KW-0443">Lipid metabolism</keyword>
<dbReference type="GO" id="GO:0051879">
    <property type="term" value="F:Hsp90 protein binding"/>
    <property type="evidence" value="ECO:0007669"/>
    <property type="project" value="UniProtKB-UniRule"/>
</dbReference>